<dbReference type="InterPro" id="IPR051219">
    <property type="entry name" value="Heterochromatin_chromo-domain"/>
</dbReference>
<dbReference type="Pfam" id="PF00385">
    <property type="entry name" value="Chromo"/>
    <property type="match status" value="1"/>
</dbReference>
<feature type="domain" description="Chromo" evidence="4">
    <location>
        <begin position="352"/>
        <end position="412"/>
    </location>
</feature>
<evidence type="ECO:0000256" key="2">
    <source>
        <dbReference type="ARBA" id="ARBA00023242"/>
    </source>
</evidence>
<dbReference type="InterPro" id="IPR023780">
    <property type="entry name" value="Chromo_domain"/>
</dbReference>
<reference evidence="5 6" key="1">
    <citation type="journal article" date="2021" name="Genome Biol.">
        <title>AFLAP: assembly-free linkage analysis pipeline using k-mers from genome sequencing data.</title>
        <authorList>
            <person name="Fletcher K."/>
            <person name="Zhang L."/>
            <person name="Gil J."/>
            <person name="Han R."/>
            <person name="Cavanaugh K."/>
            <person name="Michelmore R."/>
        </authorList>
    </citation>
    <scope>NUCLEOTIDE SEQUENCE [LARGE SCALE GENOMIC DNA]</scope>
    <source>
        <strain evidence="5 6">SF5</strain>
    </source>
</reference>
<evidence type="ECO:0000256" key="3">
    <source>
        <dbReference type="SAM" id="MobiDB-lite"/>
    </source>
</evidence>
<dbReference type="KEGG" id="blac:94353301"/>
<feature type="region of interest" description="Disordered" evidence="3">
    <location>
        <begin position="307"/>
        <end position="346"/>
    </location>
</feature>
<comment type="subcellular location">
    <subcellularLocation>
        <location evidence="1">Nucleus</location>
    </subcellularLocation>
</comment>
<dbReference type="SUPFAM" id="SSF54160">
    <property type="entry name" value="Chromo domain-like"/>
    <property type="match status" value="1"/>
</dbReference>
<dbReference type="SMART" id="SM00298">
    <property type="entry name" value="CHROMO"/>
    <property type="match status" value="1"/>
</dbReference>
<feature type="compositionally biased region" description="Basic and acidic residues" evidence="3">
    <location>
        <begin position="486"/>
        <end position="505"/>
    </location>
</feature>
<protein>
    <recommendedName>
        <fullName evidence="4">Chromo domain-containing protein</fullName>
    </recommendedName>
</protein>
<evidence type="ECO:0000256" key="1">
    <source>
        <dbReference type="ARBA" id="ARBA00004123"/>
    </source>
</evidence>
<feature type="compositionally biased region" description="Basic and acidic residues" evidence="3">
    <location>
        <begin position="243"/>
        <end position="252"/>
    </location>
</feature>
<gene>
    <name evidence="5" type="ORF">CCR75_009591</name>
</gene>
<evidence type="ECO:0000259" key="4">
    <source>
        <dbReference type="PROSITE" id="PS50013"/>
    </source>
</evidence>
<dbReference type="InterPro" id="IPR016197">
    <property type="entry name" value="Chromo-like_dom_sf"/>
</dbReference>
<dbReference type="RefSeq" id="XP_067823306.1">
    <property type="nucleotide sequence ID" value="XM_067967630.1"/>
</dbReference>
<keyword evidence="2" id="KW-0539">Nucleus</keyword>
<sequence>MASALLSTAYTPSTDTGAVDDHDRQFVTTWLRLMERCKDVTEISEALQRVLSQPEDESVKLQDVRHQINLLCATDKTIADLVARINEYFFWDIVPVLERARPSRQATSVDAHDCLDRYLECGAEDTPIPQDFVDHMSGWGDAAEYSDVELPTDMDDAIPADVAHDRLIANSLKWTASMAQAHSSPCRQPQQKSFIAQELPLKSRSPLTLRSKALKNRIKTPKQNERKSDSSLLSPCKSSIEGLPKKERVESRNKATANVLGMRTLGKTTEYYVRVAGSEAPRWITRRKATSQAKEWIDLYKLSARDRSLSHSKQTRPPQELTKPSRKKASEHINVQRKAGKRRTEDQGAAFYSVDHIVSHRVFHQSRQYLVRWEHYDESGDTWEQADKLRADVPEIVDAYEEQLRCRQARTEALKSDRSELDRNGGATSRATHQNCECFSTTDSLDSFFNKQSTASNQAESKSSRKKRKRDSRKEDNERSIPGMENCREDDKLESETHESRSLRT</sequence>
<feature type="compositionally biased region" description="Low complexity" evidence="3">
    <location>
        <begin position="230"/>
        <end position="239"/>
    </location>
</feature>
<dbReference type="Gene3D" id="2.40.50.40">
    <property type="match status" value="1"/>
</dbReference>
<dbReference type="CDD" id="cd00024">
    <property type="entry name" value="CD_CSD"/>
    <property type="match status" value="1"/>
</dbReference>
<dbReference type="PANTHER" id="PTHR22812">
    <property type="entry name" value="CHROMOBOX PROTEIN"/>
    <property type="match status" value="1"/>
</dbReference>
<dbReference type="EMBL" id="SHOA02000005">
    <property type="protein sequence ID" value="TDH73808.1"/>
    <property type="molecule type" value="Genomic_DNA"/>
</dbReference>
<dbReference type="OrthoDB" id="433924at2759"/>
<feature type="region of interest" description="Disordered" evidence="3">
    <location>
        <begin position="218"/>
        <end position="252"/>
    </location>
</feature>
<evidence type="ECO:0000313" key="6">
    <source>
        <dbReference type="Proteomes" id="UP000294530"/>
    </source>
</evidence>
<dbReference type="GeneID" id="94353301"/>
<dbReference type="GO" id="GO:0005634">
    <property type="term" value="C:nucleus"/>
    <property type="evidence" value="ECO:0007669"/>
    <property type="project" value="UniProtKB-SubCell"/>
</dbReference>
<keyword evidence="6" id="KW-1185">Reference proteome</keyword>
<evidence type="ECO:0000313" key="5">
    <source>
        <dbReference type="EMBL" id="TDH73808.1"/>
    </source>
</evidence>
<comment type="caution">
    <text evidence="5">The sequence shown here is derived from an EMBL/GenBank/DDBJ whole genome shotgun (WGS) entry which is preliminary data.</text>
</comment>
<dbReference type="InterPro" id="IPR000953">
    <property type="entry name" value="Chromo/chromo_shadow_dom"/>
</dbReference>
<proteinExistence type="predicted"/>
<name>A0A976NZH5_BRELC</name>
<dbReference type="Proteomes" id="UP000294530">
    <property type="component" value="Unassembled WGS sequence"/>
</dbReference>
<dbReference type="PROSITE" id="PS50013">
    <property type="entry name" value="CHROMO_2"/>
    <property type="match status" value="1"/>
</dbReference>
<organism evidence="5 6">
    <name type="scientific">Bremia lactucae</name>
    <name type="common">Lettuce downy mildew</name>
    <dbReference type="NCBI Taxonomy" id="4779"/>
    <lineage>
        <taxon>Eukaryota</taxon>
        <taxon>Sar</taxon>
        <taxon>Stramenopiles</taxon>
        <taxon>Oomycota</taxon>
        <taxon>Peronosporomycetes</taxon>
        <taxon>Peronosporales</taxon>
        <taxon>Peronosporaceae</taxon>
        <taxon>Bremia</taxon>
    </lineage>
</organism>
<accession>A0A976NZH5</accession>
<dbReference type="AlphaFoldDB" id="A0A976NZH5"/>
<feature type="region of interest" description="Disordered" evidence="3">
    <location>
        <begin position="452"/>
        <end position="505"/>
    </location>
</feature>